<evidence type="ECO:0000313" key="2">
    <source>
        <dbReference type="EMBL" id="KYK57577.1"/>
    </source>
</evidence>
<organism evidence="2 3">
    <name type="scientific">Drechmeria coniospora</name>
    <name type="common">Nematophagous fungus</name>
    <name type="synonym">Meria coniospora</name>
    <dbReference type="NCBI Taxonomy" id="98403"/>
    <lineage>
        <taxon>Eukaryota</taxon>
        <taxon>Fungi</taxon>
        <taxon>Dikarya</taxon>
        <taxon>Ascomycota</taxon>
        <taxon>Pezizomycotina</taxon>
        <taxon>Sordariomycetes</taxon>
        <taxon>Hypocreomycetidae</taxon>
        <taxon>Hypocreales</taxon>
        <taxon>Ophiocordycipitaceae</taxon>
        <taxon>Drechmeria</taxon>
    </lineage>
</organism>
<reference evidence="2 3" key="1">
    <citation type="journal article" date="2016" name="Sci. Rep.">
        <title>Insights into Adaptations to a Near-Obligate Nematode Endoparasitic Lifestyle from the Finished Genome of Drechmeria coniospora.</title>
        <authorList>
            <person name="Zhang L."/>
            <person name="Zhou Z."/>
            <person name="Guo Q."/>
            <person name="Fokkens L."/>
            <person name="Miskei M."/>
            <person name="Pocsi I."/>
            <person name="Zhang W."/>
            <person name="Chen M."/>
            <person name="Wang L."/>
            <person name="Sun Y."/>
            <person name="Donzelli B.G."/>
            <person name="Gibson D.M."/>
            <person name="Nelson D.R."/>
            <person name="Luo J.G."/>
            <person name="Rep M."/>
            <person name="Liu H."/>
            <person name="Yang S."/>
            <person name="Wang J."/>
            <person name="Krasnoff S.B."/>
            <person name="Xu Y."/>
            <person name="Molnar I."/>
            <person name="Lin M."/>
        </authorList>
    </citation>
    <scope>NUCLEOTIDE SEQUENCE [LARGE SCALE GENOMIC DNA]</scope>
    <source>
        <strain evidence="2 3">ARSEF 6962</strain>
    </source>
</reference>
<dbReference type="CDD" id="cd12809">
    <property type="entry name" value="Esterase_713_like-2"/>
    <property type="match status" value="1"/>
</dbReference>
<dbReference type="GeneID" id="63717231"/>
<gene>
    <name evidence="2" type="ORF">DCS_04588</name>
</gene>
<dbReference type="STRING" id="98403.A0A151GKF0"/>
<dbReference type="InterPro" id="IPR050228">
    <property type="entry name" value="Carboxylesterase_BioH"/>
</dbReference>
<keyword evidence="3" id="KW-1185">Reference proteome</keyword>
<protein>
    <recommendedName>
        <fullName evidence="1">AB hydrolase-1 domain-containing protein</fullName>
    </recommendedName>
</protein>
<dbReference type="PANTHER" id="PTHR43194:SF4">
    <property type="entry name" value="AB HYDROLASE-1 DOMAIN-CONTAINING PROTEIN"/>
    <property type="match status" value="1"/>
</dbReference>
<proteinExistence type="predicted"/>
<dbReference type="EMBL" id="LAYC01000002">
    <property type="protein sequence ID" value="KYK57577.1"/>
    <property type="molecule type" value="Genomic_DNA"/>
</dbReference>
<accession>A0A151GKF0</accession>
<dbReference type="RefSeq" id="XP_040656929.1">
    <property type="nucleotide sequence ID" value="XM_040801896.1"/>
</dbReference>
<dbReference type="InterPro" id="IPR029058">
    <property type="entry name" value="AB_hydrolase_fold"/>
</dbReference>
<evidence type="ECO:0000259" key="1">
    <source>
        <dbReference type="Pfam" id="PF12697"/>
    </source>
</evidence>
<dbReference type="SUPFAM" id="SSF53474">
    <property type="entry name" value="alpha/beta-Hydrolases"/>
    <property type="match status" value="1"/>
</dbReference>
<feature type="domain" description="AB hydrolase-1" evidence="1">
    <location>
        <begin position="130"/>
        <end position="459"/>
    </location>
</feature>
<dbReference type="Pfam" id="PF12697">
    <property type="entry name" value="Abhydrolase_6"/>
    <property type="match status" value="1"/>
</dbReference>
<dbReference type="Proteomes" id="UP000076580">
    <property type="component" value="Chromosome 02"/>
</dbReference>
<comment type="caution">
    <text evidence="2">The sequence shown here is derived from an EMBL/GenBank/DDBJ whole genome shotgun (WGS) entry which is preliminary data.</text>
</comment>
<dbReference type="PANTHER" id="PTHR43194">
    <property type="entry name" value="HYDROLASE ALPHA/BETA FOLD FAMILY"/>
    <property type="match status" value="1"/>
</dbReference>
<dbReference type="AlphaFoldDB" id="A0A151GKF0"/>
<dbReference type="InParanoid" id="A0A151GKF0"/>
<dbReference type="Gene3D" id="3.40.50.1820">
    <property type="entry name" value="alpha/beta hydrolase"/>
    <property type="match status" value="1"/>
</dbReference>
<dbReference type="InterPro" id="IPR000073">
    <property type="entry name" value="AB_hydrolase_1"/>
</dbReference>
<evidence type="ECO:0000313" key="3">
    <source>
        <dbReference type="Proteomes" id="UP000076580"/>
    </source>
</evidence>
<sequence>MARFQAAEYSPEADMIALEPASPRPYVNVNVNKVDDFVSFEDSIELGETHRISIASGVVDLAYPLLQPLIPDGPYGPFDQPPNGASHMRTTFFVNFEMPTRHVKESSTGVVGQMYVEHLQPEHIIHCFPIVLIHGDWHTGQIWNTKPDGKPGWASFFVLQGYQVYIVDLPPCGRSTLSDGSRMQRAMRLNTLDVGIVERNLTAPAKQNHEAWPTAHLHNKWPGTGRPGDVFFENYCASLVPLPLKKAERQHVAQVALASLLDRTGKTILVGEGTGATMAWLAADKRPDLVAAVVAAEPAGPPAGTNSSQGPDGVRRFSSHIRFEPGMRKYGLADIPLTFDPSPNCAPELSPHTFYKDDGQQQTCILQHRCRGLIANDPASFHGGRWLNGGDPRKLVNLQQMRHAIVTAPASSHSTYDWATTEFLKQAGVDALSIKLEQYGIFGNGHLMFLETNSDEVASLISIWIGFNTLEDKSS</sequence>
<name>A0A151GKF0_DRECN</name>